<evidence type="ECO:0000313" key="2">
    <source>
        <dbReference type="Proteomes" id="UP000814176"/>
    </source>
</evidence>
<dbReference type="GeneID" id="72009367"/>
<organism evidence="1 2">
    <name type="scientific">Rhodofomes roseus</name>
    <dbReference type="NCBI Taxonomy" id="34475"/>
    <lineage>
        <taxon>Eukaryota</taxon>
        <taxon>Fungi</taxon>
        <taxon>Dikarya</taxon>
        <taxon>Basidiomycota</taxon>
        <taxon>Agaricomycotina</taxon>
        <taxon>Agaricomycetes</taxon>
        <taxon>Polyporales</taxon>
        <taxon>Rhodofomes</taxon>
    </lineage>
</organism>
<dbReference type="Proteomes" id="UP000814176">
    <property type="component" value="Unassembled WGS sequence"/>
</dbReference>
<proteinExistence type="predicted"/>
<dbReference type="RefSeq" id="XP_047782157.1">
    <property type="nucleotide sequence ID" value="XM_047928635.1"/>
</dbReference>
<dbReference type="Gene3D" id="3.80.10.10">
    <property type="entry name" value="Ribonuclease Inhibitor"/>
    <property type="match status" value="1"/>
</dbReference>
<keyword evidence="2" id="KW-1185">Reference proteome</keyword>
<protein>
    <recommendedName>
        <fullName evidence="3">F-box domain-containing protein</fullName>
    </recommendedName>
</protein>
<sequence length="496" mass="54742">MPRSPVHLALGCDDILYEVFRHIRTLPTYSKPRQSLYACARACHVFCEPALDALWMELDSLQPLLELFEGCHVGCNGYYYCLNVVGLPENLERFRRYARRVRVLTVPREMKFKSAKRFAFLTQLATVLSLTSHTPLFPTLTSLTWGTIGKHDPSLPLLLSPRLRSLHVHYVSRCSGADRVVADADGGPSLSAQLAHFLVRAPALRVLRLTGLHDCPASVADLEAHAGTARMLAGIRRLEEVEIHMESTVRFDECACARGAAAKMGLGVEWPVLRRLTLAGPSAALTAAVPIFAHAPQLSELCLSSTSASTADDALLMGALPTLRHLRTLRLEFTGRHPIDEGLSRLASAWPPEQLLELEIRWRALRNTVWTSAAILQDFAEHCRALRRLVLPPLDFQPVLSLSRASSPGNAASGVVEQKQESSLRELRLQSILLAGCDVSAAATYVERLFPTLELCEGAAPCEPVSNAWSKVEEVLKERLRIRAACTQMTSLCLRP</sequence>
<comment type="caution">
    <text evidence="1">The sequence shown here is derived from an EMBL/GenBank/DDBJ whole genome shotgun (WGS) entry which is preliminary data.</text>
</comment>
<dbReference type="InterPro" id="IPR032675">
    <property type="entry name" value="LRR_dom_sf"/>
</dbReference>
<evidence type="ECO:0000313" key="1">
    <source>
        <dbReference type="EMBL" id="KAH9840691.1"/>
    </source>
</evidence>
<dbReference type="SUPFAM" id="SSF52047">
    <property type="entry name" value="RNI-like"/>
    <property type="match status" value="1"/>
</dbReference>
<reference evidence="1 2" key="1">
    <citation type="journal article" date="2021" name="Environ. Microbiol.">
        <title>Gene family expansions and transcriptome signatures uncover fungal adaptations to wood decay.</title>
        <authorList>
            <person name="Hage H."/>
            <person name="Miyauchi S."/>
            <person name="Viragh M."/>
            <person name="Drula E."/>
            <person name="Min B."/>
            <person name="Chaduli D."/>
            <person name="Navarro D."/>
            <person name="Favel A."/>
            <person name="Norest M."/>
            <person name="Lesage-Meessen L."/>
            <person name="Balint B."/>
            <person name="Merenyi Z."/>
            <person name="de Eugenio L."/>
            <person name="Morin E."/>
            <person name="Martinez A.T."/>
            <person name="Baldrian P."/>
            <person name="Stursova M."/>
            <person name="Martinez M.J."/>
            <person name="Novotny C."/>
            <person name="Magnuson J.K."/>
            <person name="Spatafora J.W."/>
            <person name="Maurice S."/>
            <person name="Pangilinan J."/>
            <person name="Andreopoulos W."/>
            <person name="LaButti K."/>
            <person name="Hundley H."/>
            <person name="Na H."/>
            <person name="Kuo A."/>
            <person name="Barry K."/>
            <person name="Lipzen A."/>
            <person name="Henrissat B."/>
            <person name="Riley R."/>
            <person name="Ahrendt S."/>
            <person name="Nagy L.G."/>
            <person name="Grigoriev I.V."/>
            <person name="Martin F."/>
            <person name="Rosso M.N."/>
        </authorList>
    </citation>
    <scope>NUCLEOTIDE SEQUENCE [LARGE SCALE GENOMIC DNA]</scope>
    <source>
        <strain evidence="1 2">CIRM-BRFM 1785</strain>
    </source>
</reference>
<accession>A0ABQ8KQ01</accession>
<gene>
    <name evidence="1" type="ORF">C8Q71DRAFT_889430</name>
</gene>
<name>A0ABQ8KQ01_9APHY</name>
<evidence type="ECO:0008006" key="3">
    <source>
        <dbReference type="Google" id="ProtNLM"/>
    </source>
</evidence>
<dbReference type="EMBL" id="JADCUA010000004">
    <property type="protein sequence ID" value="KAH9840691.1"/>
    <property type="molecule type" value="Genomic_DNA"/>
</dbReference>